<dbReference type="Ensembl" id="ENSSSCT00050087838.1">
    <property type="protein sequence ID" value="ENSSSCP00050037675.1"/>
    <property type="gene ID" value="ENSSSCG00050064442.1"/>
</dbReference>
<dbReference type="Gene3D" id="1.20.1270.60">
    <property type="entry name" value="Arfaptin homology (AH) domain/BAR domain"/>
    <property type="match status" value="1"/>
</dbReference>
<dbReference type="Proteomes" id="UP000694570">
    <property type="component" value="Unplaced"/>
</dbReference>
<dbReference type="Pfam" id="PF22699">
    <property type="entry name" value="GMIP-like_FCH"/>
    <property type="match status" value="1"/>
</dbReference>
<feature type="domain" description="F-BAR" evidence="9">
    <location>
        <begin position="269"/>
        <end position="539"/>
    </location>
</feature>
<dbReference type="PANTHER" id="PTHR15228:SF18">
    <property type="entry name" value="RHO GTPASE-ACTIVATING PROTEIN 45"/>
    <property type="match status" value="1"/>
</dbReference>
<organism evidence="10 12">
    <name type="scientific">Sus scrofa</name>
    <name type="common">Pig</name>
    <dbReference type="NCBI Taxonomy" id="9823"/>
    <lineage>
        <taxon>Eukaryota</taxon>
        <taxon>Metazoa</taxon>
        <taxon>Chordata</taxon>
        <taxon>Craniata</taxon>
        <taxon>Vertebrata</taxon>
        <taxon>Euteleostomi</taxon>
        <taxon>Mammalia</taxon>
        <taxon>Eutheria</taxon>
        <taxon>Laurasiatheria</taxon>
        <taxon>Artiodactyla</taxon>
        <taxon>Suina</taxon>
        <taxon>Suidae</taxon>
        <taxon>Sus</taxon>
    </lineage>
</organism>
<dbReference type="GO" id="GO:0008270">
    <property type="term" value="F:zinc ion binding"/>
    <property type="evidence" value="ECO:0007669"/>
    <property type="project" value="UniProtKB-KW"/>
</dbReference>
<dbReference type="Ensembl" id="ENSSSCT00030022691.1">
    <property type="protein sequence ID" value="ENSSSCP00030010199.1"/>
    <property type="gene ID" value="ENSSSCG00030016127.1"/>
</dbReference>
<evidence type="ECO:0000256" key="5">
    <source>
        <dbReference type="PROSITE-ProRule" id="PRU01077"/>
    </source>
</evidence>
<dbReference type="SUPFAM" id="SSF103657">
    <property type="entry name" value="BAR/IMD domain-like"/>
    <property type="match status" value="1"/>
</dbReference>
<feature type="compositionally biased region" description="Polar residues" evidence="7">
    <location>
        <begin position="52"/>
        <end position="70"/>
    </location>
</feature>
<evidence type="ECO:0000256" key="2">
    <source>
        <dbReference type="ARBA" id="ARBA00022553"/>
    </source>
</evidence>
<dbReference type="Proteomes" id="UP000694728">
    <property type="component" value="Unplaced"/>
</dbReference>
<dbReference type="GO" id="GO:0005096">
    <property type="term" value="F:GTPase activator activity"/>
    <property type="evidence" value="ECO:0007669"/>
    <property type="project" value="UniProtKB-KW"/>
</dbReference>
<keyword evidence="3" id="KW-0479">Metal-binding</keyword>
<dbReference type="Ensembl" id="ENSSSCT00055054178.1">
    <property type="protein sequence ID" value="ENSSSCP00055043234.1"/>
    <property type="gene ID" value="ENSSSCG00055026832.1"/>
</dbReference>
<evidence type="ECO:0000259" key="9">
    <source>
        <dbReference type="PROSITE" id="PS51741"/>
    </source>
</evidence>
<protein>
    <submittedName>
        <fullName evidence="10">Rho GTPase activating protein 45</fullName>
    </submittedName>
</protein>
<dbReference type="PROSITE" id="PS51741">
    <property type="entry name" value="F_BAR"/>
    <property type="match status" value="1"/>
</dbReference>
<dbReference type="SMART" id="SM00055">
    <property type="entry name" value="FCH"/>
    <property type="match status" value="1"/>
</dbReference>
<feature type="region of interest" description="Disordered" evidence="7">
    <location>
        <begin position="956"/>
        <end position="1032"/>
    </location>
</feature>
<dbReference type="Proteomes" id="UP000694726">
    <property type="component" value="Unplaced"/>
</dbReference>
<feature type="region of interest" description="Disordered" evidence="7">
    <location>
        <begin position="1"/>
        <end position="110"/>
    </location>
</feature>
<dbReference type="AlphaFoldDB" id="A0A8D0QD17"/>
<dbReference type="InterPro" id="IPR031160">
    <property type="entry name" value="F_BAR_dom"/>
</dbReference>
<gene>
    <name evidence="11" type="primary">ARHGAP45</name>
</gene>
<keyword evidence="2" id="KW-0597">Phosphoprotein</keyword>
<evidence type="ECO:0000256" key="6">
    <source>
        <dbReference type="SAM" id="Coils"/>
    </source>
</evidence>
<proteinExistence type="predicted"/>
<name>A0A8D0QD17_PIG</name>
<dbReference type="FunFam" id="1.20.1270.60:FF:000058">
    <property type="entry name" value="Rho GTPase activating protein 45"/>
    <property type="match status" value="1"/>
</dbReference>
<evidence type="ECO:0000256" key="7">
    <source>
        <dbReference type="SAM" id="MobiDB-lite"/>
    </source>
</evidence>
<dbReference type="GO" id="GO:0051056">
    <property type="term" value="P:regulation of small GTPase mediated signal transduction"/>
    <property type="evidence" value="ECO:0007669"/>
    <property type="project" value="UniProtKB-ARBA"/>
</dbReference>
<evidence type="ECO:0000313" key="12">
    <source>
        <dbReference type="Proteomes" id="UP000694726"/>
    </source>
</evidence>
<reference evidence="10" key="1">
    <citation type="submission" date="2025-05" db="UniProtKB">
        <authorList>
            <consortium name="Ensembl"/>
        </authorList>
    </citation>
    <scope>IDENTIFICATION</scope>
</reference>
<dbReference type="Proteomes" id="UP000694725">
    <property type="component" value="Unplaced"/>
</dbReference>
<feature type="region of interest" description="Disordered" evidence="7">
    <location>
        <begin position="582"/>
        <end position="675"/>
    </location>
</feature>
<dbReference type="Gene3D" id="1.10.555.10">
    <property type="entry name" value="Rho GTPase activation protein"/>
    <property type="match status" value="1"/>
</dbReference>
<dbReference type="GO" id="GO:0007165">
    <property type="term" value="P:signal transduction"/>
    <property type="evidence" value="ECO:0007669"/>
    <property type="project" value="InterPro"/>
</dbReference>
<dbReference type="Ensembl" id="ENSSSCT00035092692.1">
    <property type="protein sequence ID" value="ENSSSCP00035038896.1"/>
    <property type="gene ID" value="ENSSSCG00035067463.1"/>
</dbReference>
<dbReference type="Pfam" id="PF24235">
    <property type="entry name" value="RHG29_45_N"/>
    <property type="match status" value="1"/>
</dbReference>
<dbReference type="Proteomes" id="UP000694723">
    <property type="component" value="Unplaced"/>
</dbReference>
<dbReference type="Ensembl" id="ENSSSCT00045059982.1">
    <property type="protein sequence ID" value="ENSSSCP00045042109.1"/>
    <property type="gene ID" value="ENSSSCG00045034398.1"/>
</dbReference>
<dbReference type="InterPro" id="IPR000198">
    <property type="entry name" value="RhoGAP_dom"/>
</dbReference>
<dbReference type="Proteomes" id="UP000694720">
    <property type="component" value="Unplaced"/>
</dbReference>
<dbReference type="InterPro" id="IPR027267">
    <property type="entry name" value="AH/BAR_dom_sf"/>
</dbReference>
<dbReference type="InterPro" id="IPR008936">
    <property type="entry name" value="Rho_GTPase_activation_prot"/>
</dbReference>
<dbReference type="InterPro" id="IPR057028">
    <property type="entry name" value="RHG29_45_N"/>
</dbReference>
<dbReference type="Pfam" id="PF00620">
    <property type="entry name" value="RhoGAP"/>
    <property type="match status" value="1"/>
</dbReference>
<keyword evidence="4 5" id="KW-0175">Coiled coil</keyword>
<dbReference type="Ensembl" id="ENSSSCT00060022871.1">
    <property type="protein sequence ID" value="ENSSSCP00060009508.1"/>
    <property type="gene ID" value="ENSSSCG00060017047.1"/>
</dbReference>
<evidence type="ECO:0000259" key="8">
    <source>
        <dbReference type="PROSITE" id="PS50238"/>
    </source>
</evidence>
<evidence type="ECO:0000313" key="11">
    <source>
        <dbReference type="Ensembl" id="ENSSSCP00030010199.1"/>
    </source>
</evidence>
<keyword evidence="3" id="KW-0863">Zinc-finger</keyword>
<feature type="compositionally biased region" description="Low complexity" evidence="7">
    <location>
        <begin position="585"/>
        <end position="597"/>
    </location>
</feature>
<sequence>MFSRKKRELMKTPSISKKNRAGSPCPQPSGELTRRDGADTVSLGPSLEPPSVASNAKATGTLKRPTSLSRHASAAGFPLSGASTWTLGRGHRSPLTTASPAEVPNQGPCPDTVEDISHLLADVARFAEGLEKLKECVLHDDLLEARRPLAHERLGEALRVMRQVISKYPLLNTLETLTAAGTLIAKIKAFHYESNNESDKQEFEKALETIAVSFSSTVSEFLMGEVDSSILLSVPPGDPGQSMENLYGQGSEGAPTSTEDCDVGCLPPEEVDMLLQRCEGGVDAALQYAKNMAKYMKDLIGYLEKRTALEMDFAKGLQKIVHNSRQSVTQEPHMPLLSIYLLALEQDLEFGHGMVQAVGTLQTQTFMQPLNLRRLEHEKRRKEIKESWHRAQRKLQEAESNLRKAKQGYVQRCEDHDKARFLVAKAEEEQAGTGPGAGGAASKTLDKRRRLEEEAKNKAEEAMATYRTCVADAKTQKQELEDTKVTALRQIQEVIRQSDQTIKSATISYYQMMHMQTAPLPVHFQMLCESSKLYDPGQQYASHVRQLQRGEEPDVHYDFEPHVSTNAWSPVMRARKGSFNVGDNAGAEAAGTPPEEGGPSDGALAKDRRGGRGHQVHKSWPISISDSEASLDPSPGSGDFKKFERMSSSGTMSSSEELADQEGSAGASAFDQTDLNGMAPELPVAVPSGPFRHVGLSKAARTHRLRKLRTPAKCRECNSYVYFQGAECEEGIYRVNGVKTRVEKLCQAFENGKELVELSQASPHDISNVLKLYLRQLPEPLISFRLYHELVGLAKDSLKAEAEAKAASRGRVDVTEREASAVAMAGRLRELLQDLPLENRATLQYLVRHLRRIVEVEQDNKMTPGNLGIVFGPTLLRPRPTEATVSLSSLVDYPHQACIVETLITHYSLVFEEEPEEVPGGQEGTSSQQAEVVVQVPYLEASGGAAFPLQEEAEDGPLEPHIASNDSDSELEEAPELPSPAGGGALHRLSFLEKQGSEASAESSRDSRSGSEEQLGAVTGEDGDGLWESLGEDPARRLSEYNTNQCNNVAPVRLPAMRLRAGRLPTGSGWERQPEFV</sequence>
<dbReference type="InterPro" id="IPR054713">
    <property type="entry name" value="GMIP/FCHO2-like_FCH"/>
</dbReference>
<feature type="domain" description="Rho-GAP" evidence="8">
    <location>
        <begin position="694"/>
        <end position="911"/>
    </location>
</feature>
<feature type="coiled-coil region" evidence="6">
    <location>
        <begin position="381"/>
        <end position="408"/>
    </location>
</feature>
<keyword evidence="3" id="KW-0862">Zinc</keyword>
<evidence type="ECO:0000256" key="4">
    <source>
        <dbReference type="ARBA" id="ARBA00023054"/>
    </source>
</evidence>
<dbReference type="SMART" id="SM00324">
    <property type="entry name" value="RhoGAP"/>
    <property type="match status" value="1"/>
</dbReference>
<evidence type="ECO:0000256" key="1">
    <source>
        <dbReference type="ARBA" id="ARBA00022468"/>
    </source>
</evidence>
<feature type="region of interest" description="Disordered" evidence="7">
    <location>
        <begin position="428"/>
        <end position="447"/>
    </location>
</feature>
<dbReference type="PROSITE" id="PS50238">
    <property type="entry name" value="RHOGAP"/>
    <property type="match status" value="1"/>
</dbReference>
<accession>A0A8D0QD17</accession>
<dbReference type="Proteomes" id="UP000694724">
    <property type="component" value="Unplaced"/>
</dbReference>
<dbReference type="InterPro" id="IPR051025">
    <property type="entry name" value="RhoGAP"/>
</dbReference>
<evidence type="ECO:0000256" key="3">
    <source>
        <dbReference type="ARBA" id="ARBA00022771"/>
    </source>
</evidence>
<dbReference type="SUPFAM" id="SSF48350">
    <property type="entry name" value="GTPase activation domain, GAP"/>
    <property type="match status" value="1"/>
</dbReference>
<dbReference type="Ensembl" id="ENSSSCT00015110646.1">
    <property type="protein sequence ID" value="ENSSSCP00015047314.1"/>
    <property type="gene ID" value="ENSSSCG00015081143.1"/>
</dbReference>
<dbReference type="Proteomes" id="UP000694571">
    <property type="component" value="Unplaced"/>
</dbReference>
<feature type="compositionally biased region" description="Low complexity" evidence="7">
    <location>
        <begin position="646"/>
        <end position="655"/>
    </location>
</feature>
<dbReference type="Ensembl" id="ENSSSCT00065005375.1">
    <property type="protein sequence ID" value="ENSSSCP00065002377.1"/>
    <property type="gene ID" value="ENSSSCG00065003811.1"/>
</dbReference>
<keyword evidence="1" id="KW-0343">GTPase activation</keyword>
<dbReference type="InterPro" id="IPR001060">
    <property type="entry name" value="FCH_dom"/>
</dbReference>
<dbReference type="PANTHER" id="PTHR15228">
    <property type="entry name" value="SPERMATHECAL PHYSIOLOGY VARIANT"/>
    <property type="match status" value="1"/>
</dbReference>
<evidence type="ECO:0000313" key="10">
    <source>
        <dbReference type="Ensembl" id="ENSSSCP00015047314.1"/>
    </source>
</evidence>